<comment type="caution">
    <text evidence="1">The sequence shown here is derived from an EMBL/GenBank/DDBJ whole genome shotgun (WGS) entry which is preliminary data.</text>
</comment>
<keyword evidence="2" id="KW-1185">Reference proteome</keyword>
<gene>
    <name evidence="1" type="ORF">GGR48_000890</name>
</gene>
<reference evidence="1 2" key="1">
    <citation type="submission" date="2020-08" db="EMBL/GenBank/DDBJ databases">
        <title>Genomic Encyclopedia of Type Strains, Phase IV (KMG-IV): sequencing the most valuable type-strain genomes for metagenomic binning, comparative biology and taxonomic classification.</title>
        <authorList>
            <person name="Goeker M."/>
        </authorList>
    </citation>
    <scope>NUCLEOTIDE SEQUENCE [LARGE SCALE GENOMIC DNA]</scope>
    <source>
        <strain evidence="1 2">DSM 19512</strain>
    </source>
</reference>
<name>A0A7W6A781_9SPHN</name>
<dbReference type="AlphaFoldDB" id="A0A7W6A781"/>
<accession>A0A7W6A781</accession>
<sequence length="115" mass="12060">MVTLDPNDAAAVARDTQSAFRQLDDALRSTATLTISFLNAVADAGVTAKESQRILSVFHKSQGDIVAARGGMTAATAMLTGIQRRSNIAETGFGCPGPNNPLDYAQETPPLRIVA</sequence>
<dbReference type="EMBL" id="JACIDH010000002">
    <property type="protein sequence ID" value="MBB3878477.1"/>
    <property type="molecule type" value="Genomic_DNA"/>
</dbReference>
<organism evidence="1 2">
    <name type="scientific">Sphingomonas pseudosanguinis</name>
    <dbReference type="NCBI Taxonomy" id="413712"/>
    <lineage>
        <taxon>Bacteria</taxon>
        <taxon>Pseudomonadati</taxon>
        <taxon>Pseudomonadota</taxon>
        <taxon>Alphaproteobacteria</taxon>
        <taxon>Sphingomonadales</taxon>
        <taxon>Sphingomonadaceae</taxon>
        <taxon>Sphingomonas</taxon>
    </lineage>
</organism>
<protein>
    <submittedName>
        <fullName evidence="1">Na+/H+ antiporter NhaA</fullName>
    </submittedName>
</protein>
<proteinExistence type="predicted"/>
<dbReference type="Proteomes" id="UP000538670">
    <property type="component" value="Unassembled WGS sequence"/>
</dbReference>
<dbReference type="RefSeq" id="WP_183950682.1">
    <property type="nucleotide sequence ID" value="NZ_CP189888.1"/>
</dbReference>
<evidence type="ECO:0000313" key="2">
    <source>
        <dbReference type="Proteomes" id="UP000538670"/>
    </source>
</evidence>
<evidence type="ECO:0000313" key="1">
    <source>
        <dbReference type="EMBL" id="MBB3878477.1"/>
    </source>
</evidence>